<dbReference type="Pfam" id="PF03702">
    <property type="entry name" value="AnmK"/>
    <property type="match status" value="1"/>
</dbReference>
<dbReference type="HAMAP" id="MF_01270">
    <property type="entry name" value="AnhMurNAc_kinase"/>
    <property type="match status" value="1"/>
</dbReference>
<keyword evidence="1" id="KW-0119">Carbohydrate metabolism</keyword>
<keyword evidence="1" id="KW-0067">ATP-binding</keyword>
<dbReference type="GO" id="GO:0016301">
    <property type="term" value="F:kinase activity"/>
    <property type="evidence" value="ECO:0007669"/>
    <property type="project" value="UniProtKB-KW"/>
</dbReference>
<protein>
    <recommendedName>
        <fullName evidence="1">Anhydro-N-acetylmuramic acid kinase</fullName>
        <ecNumber evidence="1">2.7.1.170</ecNumber>
    </recommendedName>
    <alternativeName>
        <fullName evidence="1">AnhMurNAc kinase</fullName>
    </alternativeName>
</protein>
<dbReference type="GO" id="GO:0097175">
    <property type="term" value="P:1,6-anhydro-N-acetyl-beta-muramic acid catabolic process"/>
    <property type="evidence" value="ECO:0007669"/>
    <property type="project" value="UniProtKB-UniRule"/>
</dbReference>
<dbReference type="SUPFAM" id="SSF53067">
    <property type="entry name" value="Actin-like ATPase domain"/>
    <property type="match status" value="1"/>
</dbReference>
<keyword evidence="1" id="KW-0547">Nucleotide-binding</keyword>
<comment type="pathway">
    <text evidence="1">Amino-sugar metabolism; 1,6-anhydro-N-acetylmuramate degradation.</text>
</comment>
<gene>
    <name evidence="1" type="primary">anmK</name>
    <name evidence="2" type="ORF">EVB03_10145</name>
</gene>
<proteinExistence type="inferred from homology"/>
<evidence type="ECO:0000313" key="2">
    <source>
        <dbReference type="EMBL" id="RZO17927.1"/>
    </source>
</evidence>
<evidence type="ECO:0000256" key="1">
    <source>
        <dbReference type="HAMAP-Rule" id="MF_01270"/>
    </source>
</evidence>
<dbReference type="GO" id="GO:0009254">
    <property type="term" value="P:peptidoglycan turnover"/>
    <property type="evidence" value="ECO:0007669"/>
    <property type="project" value="UniProtKB-UniRule"/>
</dbReference>
<evidence type="ECO:0000313" key="3">
    <source>
        <dbReference type="Proteomes" id="UP000315889"/>
    </source>
</evidence>
<dbReference type="PANTHER" id="PTHR30605:SF0">
    <property type="entry name" value="ANHYDRO-N-ACETYLMURAMIC ACID KINASE"/>
    <property type="match status" value="1"/>
</dbReference>
<dbReference type="Proteomes" id="UP000315889">
    <property type="component" value="Unassembled WGS sequence"/>
</dbReference>
<reference evidence="2 3" key="1">
    <citation type="submission" date="2019-02" db="EMBL/GenBank/DDBJ databases">
        <title>Prokaryotic population dynamics and viral predation in marine succession experiment using metagenomics: the confinement effect.</title>
        <authorList>
            <person name="Haro-Moreno J.M."/>
            <person name="Rodriguez-Valera F."/>
            <person name="Lopez-Perez M."/>
        </authorList>
    </citation>
    <scope>NUCLEOTIDE SEQUENCE [LARGE SCALE GENOMIC DNA]</scope>
    <source>
        <strain evidence="2">MED-G170</strain>
    </source>
</reference>
<comment type="catalytic activity">
    <reaction evidence="1">
        <text>1,6-anhydro-N-acetyl-beta-muramate + ATP + H2O = N-acetyl-D-muramate 6-phosphate + ADP + H(+)</text>
        <dbReference type="Rhea" id="RHEA:24952"/>
        <dbReference type="ChEBI" id="CHEBI:15377"/>
        <dbReference type="ChEBI" id="CHEBI:15378"/>
        <dbReference type="ChEBI" id="CHEBI:30616"/>
        <dbReference type="ChEBI" id="CHEBI:58690"/>
        <dbReference type="ChEBI" id="CHEBI:58722"/>
        <dbReference type="ChEBI" id="CHEBI:456216"/>
        <dbReference type="EC" id="2.7.1.170"/>
    </reaction>
</comment>
<keyword evidence="1 2" id="KW-0418">Kinase</keyword>
<dbReference type="AlphaFoldDB" id="A0A520M9L9"/>
<dbReference type="PANTHER" id="PTHR30605">
    <property type="entry name" value="ANHYDRO-N-ACETYLMURAMIC ACID KINASE"/>
    <property type="match status" value="1"/>
</dbReference>
<dbReference type="Gene3D" id="3.30.420.40">
    <property type="match status" value="2"/>
</dbReference>
<dbReference type="NCBIfam" id="NF007139">
    <property type="entry name" value="PRK09585.1-3"/>
    <property type="match status" value="1"/>
</dbReference>
<organism evidence="2 3">
    <name type="scientific">SAR92 clade bacterium</name>
    <dbReference type="NCBI Taxonomy" id="2315479"/>
    <lineage>
        <taxon>Bacteria</taxon>
        <taxon>Pseudomonadati</taxon>
        <taxon>Pseudomonadota</taxon>
        <taxon>Gammaproteobacteria</taxon>
        <taxon>Cellvibrionales</taxon>
        <taxon>Porticoccaceae</taxon>
        <taxon>SAR92 clade</taxon>
    </lineage>
</organism>
<name>A0A520M9L9_9GAMM</name>
<dbReference type="UniPathway" id="UPA00544"/>
<feature type="binding site" evidence="1">
    <location>
        <begin position="13"/>
        <end position="20"/>
    </location>
    <ligand>
        <name>ATP</name>
        <dbReference type="ChEBI" id="CHEBI:30616"/>
    </ligand>
</feature>
<dbReference type="EMBL" id="SHBP01000033">
    <property type="protein sequence ID" value="RZO17927.1"/>
    <property type="molecule type" value="Genomic_DNA"/>
</dbReference>
<dbReference type="EC" id="2.7.1.170" evidence="1"/>
<dbReference type="GO" id="GO:0005524">
    <property type="term" value="F:ATP binding"/>
    <property type="evidence" value="ECO:0007669"/>
    <property type="project" value="UniProtKB-UniRule"/>
</dbReference>
<comment type="caution">
    <text evidence="2">The sequence shown here is derived from an EMBL/GenBank/DDBJ whole genome shotgun (WGS) entry which is preliminary data.</text>
</comment>
<comment type="similarity">
    <text evidence="1">Belongs to the anhydro-N-acetylmuramic acid kinase family.</text>
</comment>
<keyword evidence="1 2" id="KW-0808">Transferase</keyword>
<accession>A0A520M9L9</accession>
<dbReference type="InterPro" id="IPR043129">
    <property type="entry name" value="ATPase_NBD"/>
</dbReference>
<sequence>MTTPDIYIGLMSGTSVDSIDAVAVTLDQDNLRLLGAHSHNIPATLKKAILGLSEPGVDDVLLYSETDNEIGGLFAQATLALMSKLNITASQVTAIGSHGQTVRHQPPGINNGFSQQIGNPNLIAAQTGCSVVSDFRRADMARGGQGAPLVPAFHKSLFSHSEEVRVILNIGGISNITILYPDGKCQGFDTGPGNILLDGWCSKHRGKSYDNGGQWASSGTPSMPLLNQLMQHRFLDLTPPKSTGREDFNLAWLEQQVRSYPLSPEDIQSTLTLFTAETIAKGITSLSAPVDGIFACGGGVHNTKLISELNLSLSTRDLPEINLTSEIGLDPDWVEACAFAWLAKQRIEKKAGNLPSVTGASKAVVLGGLYLP</sequence>
<comment type="function">
    <text evidence="1">Catalyzes the specific phosphorylation of 1,6-anhydro-N-acetylmuramic acid (anhMurNAc) with the simultaneous cleavage of the 1,6-anhydro ring, generating MurNAc-6-P. Is required for the utilization of anhMurNAc either imported from the medium or derived from its own cell wall murein, and thus plays a role in cell wall recycling.</text>
</comment>
<comment type="pathway">
    <text evidence="1">Cell wall biogenesis; peptidoglycan recycling.</text>
</comment>
<dbReference type="GO" id="GO:0016773">
    <property type="term" value="F:phosphotransferase activity, alcohol group as acceptor"/>
    <property type="evidence" value="ECO:0007669"/>
    <property type="project" value="UniProtKB-UniRule"/>
</dbReference>
<dbReference type="CDD" id="cd24050">
    <property type="entry name" value="ASKHA_NBD_ANMK"/>
    <property type="match status" value="1"/>
</dbReference>
<dbReference type="InterPro" id="IPR005338">
    <property type="entry name" value="Anhydro_N_Ac-Mur_kinase"/>
</dbReference>
<dbReference type="GO" id="GO:0006040">
    <property type="term" value="P:amino sugar metabolic process"/>
    <property type="evidence" value="ECO:0007669"/>
    <property type="project" value="InterPro"/>
</dbReference>
<dbReference type="UniPathway" id="UPA00343"/>